<dbReference type="AlphaFoldDB" id="A0A397Y097"/>
<dbReference type="PANTHER" id="PTHR37705">
    <property type="entry name" value="BNAA08G11710D PROTEIN"/>
    <property type="match status" value="1"/>
</dbReference>
<dbReference type="EMBL" id="CM010636">
    <property type="protein sequence ID" value="RID44170.1"/>
    <property type="molecule type" value="Genomic_DNA"/>
</dbReference>
<proteinExistence type="predicted"/>
<gene>
    <name evidence="1" type="ORF">BRARA_I00985</name>
</gene>
<evidence type="ECO:0000313" key="1">
    <source>
        <dbReference type="EMBL" id="RID44170.1"/>
    </source>
</evidence>
<protein>
    <submittedName>
        <fullName evidence="1">Uncharacterized protein</fullName>
    </submittedName>
</protein>
<sequence length="61" mass="6859">MVIKRIEFCIEFLKITMDLAAVVAEAARVLLSHAPQVPPVLPRQYSASSYQSSAYMIPYFP</sequence>
<accession>A0A397Y097</accession>
<name>A0A397Y097_BRACM</name>
<organism evidence="1 2">
    <name type="scientific">Brassica campestris</name>
    <name type="common">Field mustard</name>
    <dbReference type="NCBI Taxonomy" id="3711"/>
    <lineage>
        <taxon>Eukaryota</taxon>
        <taxon>Viridiplantae</taxon>
        <taxon>Streptophyta</taxon>
        <taxon>Embryophyta</taxon>
        <taxon>Tracheophyta</taxon>
        <taxon>Spermatophyta</taxon>
        <taxon>Magnoliopsida</taxon>
        <taxon>eudicotyledons</taxon>
        <taxon>Gunneridae</taxon>
        <taxon>Pentapetalae</taxon>
        <taxon>rosids</taxon>
        <taxon>malvids</taxon>
        <taxon>Brassicales</taxon>
        <taxon>Brassicaceae</taxon>
        <taxon>Brassiceae</taxon>
        <taxon>Brassica</taxon>
    </lineage>
</organism>
<dbReference type="PANTHER" id="PTHR37705:SF3">
    <property type="entry name" value="(RAPE) HYPOTHETICAL PROTEIN"/>
    <property type="match status" value="1"/>
</dbReference>
<dbReference type="Proteomes" id="UP000264353">
    <property type="component" value="Chromosome A9"/>
</dbReference>
<reference evidence="1 2" key="1">
    <citation type="submission" date="2018-06" db="EMBL/GenBank/DDBJ databases">
        <title>WGS assembly of Brassica rapa FPsc.</title>
        <authorList>
            <person name="Bowman J."/>
            <person name="Kohchi T."/>
            <person name="Yamato K."/>
            <person name="Jenkins J."/>
            <person name="Shu S."/>
            <person name="Ishizaki K."/>
            <person name="Yamaoka S."/>
            <person name="Nishihama R."/>
            <person name="Nakamura Y."/>
            <person name="Berger F."/>
            <person name="Adam C."/>
            <person name="Aki S."/>
            <person name="Althoff F."/>
            <person name="Araki T."/>
            <person name="Arteaga-Vazquez M."/>
            <person name="Balasubrmanian S."/>
            <person name="Bauer D."/>
            <person name="Boehm C."/>
            <person name="Briginshaw L."/>
            <person name="Caballero-Perez J."/>
            <person name="Catarino B."/>
            <person name="Chen F."/>
            <person name="Chiyoda S."/>
            <person name="Chovatia M."/>
            <person name="Davies K."/>
            <person name="Delmans M."/>
            <person name="Demura T."/>
            <person name="Dierschke T."/>
            <person name="Dolan L."/>
            <person name="Dorantes-Acosta A."/>
            <person name="Eklund D."/>
            <person name="Florent S."/>
            <person name="Flores-Sandoval E."/>
            <person name="Fujiyama A."/>
            <person name="Fukuzawa H."/>
            <person name="Galik B."/>
            <person name="Grimanelli D."/>
            <person name="Grimwood J."/>
            <person name="Grossniklaus U."/>
            <person name="Hamada T."/>
            <person name="Haseloff J."/>
            <person name="Hetherington A."/>
            <person name="Higo A."/>
            <person name="Hirakawa Y."/>
            <person name="Hundley H."/>
            <person name="Ikeda Y."/>
            <person name="Inoue K."/>
            <person name="Inoue S."/>
            <person name="Ishida S."/>
            <person name="Jia Q."/>
            <person name="Kakita M."/>
            <person name="Kanazawa T."/>
            <person name="Kawai Y."/>
            <person name="Kawashima T."/>
            <person name="Kennedy M."/>
            <person name="Kinose K."/>
            <person name="Kinoshita T."/>
            <person name="Kohara Y."/>
            <person name="Koide E."/>
            <person name="Komatsu K."/>
            <person name="Kopischke S."/>
            <person name="Kubo M."/>
            <person name="Kyozuka J."/>
            <person name="Lagercrantz U."/>
            <person name="Lin S."/>
            <person name="Lindquist E."/>
            <person name="Lipzen A."/>
            <person name="Lu C."/>
            <person name="Luna E."/>
            <person name="Martienssen R."/>
            <person name="Minamino N."/>
            <person name="Mizutani M."/>
            <person name="Mizutani M."/>
            <person name="Mochizuki N."/>
            <person name="Monte I."/>
            <person name="Mosher R."/>
            <person name="Nagasaki H."/>
            <person name="Nakagami H."/>
            <person name="Naramoto S."/>
            <person name="Nishitani K."/>
            <person name="Ohtani M."/>
            <person name="Okamoto T."/>
            <person name="Okumura M."/>
            <person name="Phillips J."/>
            <person name="Pollak B."/>
            <person name="Reinders A."/>
            <person name="Roevekamp M."/>
            <person name="Sano R."/>
            <person name="Sawa S."/>
            <person name="Schmid M."/>
            <person name="Shirakawa M."/>
            <person name="Solano R."/>
            <person name="Spunde A."/>
            <person name="Suetsugu N."/>
            <person name="Sugano S."/>
            <person name="Sugiyama A."/>
            <person name="Sun R."/>
            <person name="Suzuki Y."/>
            <person name="Takenaka M."/>
            <person name="Takezawa D."/>
            <person name="Tomogane H."/>
            <person name="Tsuzuki M."/>
            <person name="Ueda T."/>
            <person name="Umeda M."/>
            <person name="Ward J."/>
            <person name="Watanabe Y."/>
            <person name="Yazaki K."/>
            <person name="Yokoyama R."/>
            <person name="Yoshitake Y."/>
            <person name="Yotsui I."/>
            <person name="Zachgo S."/>
            <person name="Schmutz J."/>
        </authorList>
    </citation>
    <scope>NUCLEOTIDE SEQUENCE [LARGE SCALE GENOMIC DNA]</scope>
    <source>
        <strain evidence="2">cv. B-3</strain>
    </source>
</reference>
<evidence type="ECO:0000313" key="2">
    <source>
        <dbReference type="Proteomes" id="UP000264353"/>
    </source>
</evidence>